<gene>
    <name evidence="1" type="ORF">OWV82_008449</name>
</gene>
<comment type="caution">
    <text evidence="1">The sequence shown here is derived from an EMBL/GenBank/DDBJ whole genome shotgun (WGS) entry which is preliminary data.</text>
</comment>
<dbReference type="EMBL" id="CM051397">
    <property type="protein sequence ID" value="KAJ4720658.1"/>
    <property type="molecule type" value="Genomic_DNA"/>
</dbReference>
<evidence type="ECO:0000313" key="2">
    <source>
        <dbReference type="Proteomes" id="UP001164539"/>
    </source>
</evidence>
<keyword evidence="2" id="KW-1185">Reference proteome</keyword>
<name>A0ACC1YBK9_MELAZ</name>
<evidence type="ECO:0000313" key="1">
    <source>
        <dbReference type="EMBL" id="KAJ4720658.1"/>
    </source>
</evidence>
<sequence>MVAESWFRSLWRIPRKHEAGPQKEVIGVLAFEVVSLMSKLVHLWQSLTDKQIARLREEIVNSVGIKKLVSEDEDYIAGLICAEMIENLTHVAKSVARLAKKCNDLGLKNFENAFDEFVKVGADPYGWEFSSKKMEKKGKKMERFISINATLYQEMEMLSDHIQTLKRMKNNDGEIEHLLEFQKKVAWKEQEVKNLRDISLWNKTYDYAILLLARSIFTLFGRIQHVFGINTSVDVEDSRDLSSDFIYRSQSVSALMQSSVYPSGNTGLARFSSGPLGKFSANSGPISKPKSTINFHSGPLTAMSTKSGPTSEKNNNVNFYSGPLGRPTAKSGSIFGKDRSVKKFWQTRDKSTTHHGKKTQIKSNRLTQVGPFKGCMMAADISPVANCYSSPNVLGTLKGVRDGNVEQLAHRNKVHTKSSIFSFKCRLLDAPPETLGGAALALHYANVIIIIEKLVASPHLIGHDAREDLYNMLPASVRAALRARLKPYTKSLASSVYDTVLAGEWTTAMAAILEWLAPLAHNMIRWQNERSFEQQSVVSRTNVLLVQTLYFANQQKTEATITELLVGLNYVWRYGREVNAKALQECASSRVFEECLDLEG</sequence>
<organism evidence="1 2">
    <name type="scientific">Melia azedarach</name>
    <name type="common">Chinaberry tree</name>
    <dbReference type="NCBI Taxonomy" id="155640"/>
    <lineage>
        <taxon>Eukaryota</taxon>
        <taxon>Viridiplantae</taxon>
        <taxon>Streptophyta</taxon>
        <taxon>Embryophyta</taxon>
        <taxon>Tracheophyta</taxon>
        <taxon>Spermatophyta</taxon>
        <taxon>Magnoliopsida</taxon>
        <taxon>eudicotyledons</taxon>
        <taxon>Gunneridae</taxon>
        <taxon>Pentapetalae</taxon>
        <taxon>rosids</taxon>
        <taxon>malvids</taxon>
        <taxon>Sapindales</taxon>
        <taxon>Meliaceae</taxon>
        <taxon>Melia</taxon>
    </lineage>
</organism>
<protein>
    <submittedName>
        <fullName evidence="1">Uncharacterized protein</fullName>
    </submittedName>
</protein>
<proteinExistence type="predicted"/>
<reference evidence="1 2" key="1">
    <citation type="journal article" date="2023" name="Science">
        <title>Complex scaffold remodeling in plant triterpene biosynthesis.</title>
        <authorList>
            <person name="De La Pena R."/>
            <person name="Hodgson H."/>
            <person name="Liu J.C."/>
            <person name="Stephenson M.J."/>
            <person name="Martin A.C."/>
            <person name="Owen C."/>
            <person name="Harkess A."/>
            <person name="Leebens-Mack J."/>
            <person name="Jimenez L.E."/>
            <person name="Osbourn A."/>
            <person name="Sattely E.S."/>
        </authorList>
    </citation>
    <scope>NUCLEOTIDE SEQUENCE [LARGE SCALE GENOMIC DNA]</scope>
    <source>
        <strain evidence="2">cv. JPN11</strain>
        <tissue evidence="1">Leaf</tissue>
    </source>
</reference>
<accession>A0ACC1YBK9</accession>
<dbReference type="Proteomes" id="UP001164539">
    <property type="component" value="Chromosome 4"/>
</dbReference>